<protein>
    <submittedName>
        <fullName evidence="1">Uncharacterized protein</fullName>
    </submittedName>
</protein>
<name>A0AAV3XTE5_9GAST</name>
<proteinExistence type="predicted"/>
<evidence type="ECO:0000313" key="2">
    <source>
        <dbReference type="Proteomes" id="UP000735302"/>
    </source>
</evidence>
<evidence type="ECO:0000313" key="1">
    <source>
        <dbReference type="EMBL" id="GFN74194.1"/>
    </source>
</evidence>
<keyword evidence="2" id="KW-1185">Reference proteome</keyword>
<dbReference type="AlphaFoldDB" id="A0AAV3XTE5"/>
<accession>A0AAV3XTE5</accession>
<reference evidence="1 2" key="1">
    <citation type="journal article" date="2021" name="Elife">
        <title>Chloroplast acquisition without the gene transfer in kleptoplastic sea slugs, Plakobranchus ocellatus.</title>
        <authorList>
            <person name="Maeda T."/>
            <person name="Takahashi S."/>
            <person name="Yoshida T."/>
            <person name="Shimamura S."/>
            <person name="Takaki Y."/>
            <person name="Nagai Y."/>
            <person name="Toyoda A."/>
            <person name="Suzuki Y."/>
            <person name="Arimoto A."/>
            <person name="Ishii H."/>
            <person name="Satoh N."/>
            <person name="Nishiyama T."/>
            <person name="Hasebe M."/>
            <person name="Maruyama T."/>
            <person name="Minagawa J."/>
            <person name="Obokata J."/>
            <person name="Shigenobu S."/>
        </authorList>
    </citation>
    <scope>NUCLEOTIDE SEQUENCE [LARGE SCALE GENOMIC DNA]</scope>
</reference>
<sequence>MAAFMRKSEPIFGTESCRAIHPKRHGKGNTTRVEPLMVHGKANSTDRKEADAFTKHFSKVNKITRDLVAYSRLRRLKKALECRPTASNRTLKVEFTENKLYIALLKGRTGKALGQGGITQKILTHLGSSAKGALFNLFNRTWRSGELPRAWRTAVFVPILKKGKCVTAAESYRPISLTSVISKTMERMVNARLYH</sequence>
<dbReference type="Proteomes" id="UP000735302">
    <property type="component" value="Unassembled WGS sequence"/>
</dbReference>
<dbReference type="EMBL" id="BLXT01000055">
    <property type="protein sequence ID" value="GFN74194.1"/>
    <property type="molecule type" value="Genomic_DNA"/>
</dbReference>
<dbReference type="PANTHER" id="PTHR19446">
    <property type="entry name" value="REVERSE TRANSCRIPTASES"/>
    <property type="match status" value="1"/>
</dbReference>
<gene>
    <name evidence="1" type="ORF">PoB_000070000</name>
</gene>
<comment type="caution">
    <text evidence="1">The sequence shown here is derived from an EMBL/GenBank/DDBJ whole genome shotgun (WGS) entry which is preliminary data.</text>
</comment>
<organism evidence="1 2">
    <name type="scientific">Plakobranchus ocellatus</name>
    <dbReference type="NCBI Taxonomy" id="259542"/>
    <lineage>
        <taxon>Eukaryota</taxon>
        <taxon>Metazoa</taxon>
        <taxon>Spiralia</taxon>
        <taxon>Lophotrochozoa</taxon>
        <taxon>Mollusca</taxon>
        <taxon>Gastropoda</taxon>
        <taxon>Heterobranchia</taxon>
        <taxon>Euthyneura</taxon>
        <taxon>Panpulmonata</taxon>
        <taxon>Sacoglossa</taxon>
        <taxon>Placobranchoidea</taxon>
        <taxon>Plakobranchidae</taxon>
        <taxon>Plakobranchus</taxon>
    </lineage>
</organism>